<proteinExistence type="predicted"/>
<evidence type="ECO:0000313" key="2">
    <source>
        <dbReference type="EMBL" id="KAG5582912.1"/>
    </source>
</evidence>
<evidence type="ECO:0000256" key="1">
    <source>
        <dbReference type="SAM" id="MobiDB-lite"/>
    </source>
</evidence>
<keyword evidence="3" id="KW-1185">Reference proteome</keyword>
<accession>A0A9J5X7G1</accession>
<protein>
    <submittedName>
        <fullName evidence="2">Uncharacterized protein</fullName>
    </submittedName>
</protein>
<reference evidence="2 3" key="1">
    <citation type="submission" date="2020-09" db="EMBL/GenBank/DDBJ databases">
        <title>De no assembly of potato wild relative species, Solanum commersonii.</title>
        <authorList>
            <person name="Cho K."/>
        </authorList>
    </citation>
    <scope>NUCLEOTIDE SEQUENCE [LARGE SCALE GENOMIC DNA]</scope>
    <source>
        <strain evidence="2">LZ3.2</strain>
        <tissue evidence="2">Leaf</tissue>
    </source>
</reference>
<gene>
    <name evidence="2" type="ORF">H5410_053539</name>
</gene>
<dbReference type="AlphaFoldDB" id="A0A9J5X7G1"/>
<feature type="region of interest" description="Disordered" evidence="1">
    <location>
        <begin position="152"/>
        <end position="180"/>
    </location>
</feature>
<comment type="caution">
    <text evidence="2">The sequence shown here is derived from an EMBL/GenBank/DDBJ whole genome shotgun (WGS) entry which is preliminary data.</text>
</comment>
<dbReference type="EMBL" id="JACXVP010000010">
    <property type="protein sequence ID" value="KAG5582912.1"/>
    <property type="molecule type" value="Genomic_DNA"/>
</dbReference>
<name>A0A9J5X7G1_SOLCO</name>
<sequence>MELEIEKVGKSWICCARRWALSSFKTDPPRPPYLCFHLPSLSSPKPNIFLSKSSFYKLTKYILIHRNETCYNNNIFSVISFMGFEEGGVYAMILMVPMERLFPMDHQLKNSIYKRKKLILEINLPNQIEVKLSFQTQNHKLKQKIKLQKQREGGLRNFEKENGEGGERRWGVFREESGGK</sequence>
<evidence type="ECO:0000313" key="3">
    <source>
        <dbReference type="Proteomes" id="UP000824120"/>
    </source>
</evidence>
<organism evidence="2 3">
    <name type="scientific">Solanum commersonii</name>
    <name type="common">Commerson's wild potato</name>
    <name type="synonym">Commerson's nightshade</name>
    <dbReference type="NCBI Taxonomy" id="4109"/>
    <lineage>
        <taxon>Eukaryota</taxon>
        <taxon>Viridiplantae</taxon>
        <taxon>Streptophyta</taxon>
        <taxon>Embryophyta</taxon>
        <taxon>Tracheophyta</taxon>
        <taxon>Spermatophyta</taxon>
        <taxon>Magnoliopsida</taxon>
        <taxon>eudicotyledons</taxon>
        <taxon>Gunneridae</taxon>
        <taxon>Pentapetalae</taxon>
        <taxon>asterids</taxon>
        <taxon>lamiids</taxon>
        <taxon>Solanales</taxon>
        <taxon>Solanaceae</taxon>
        <taxon>Solanoideae</taxon>
        <taxon>Solaneae</taxon>
        <taxon>Solanum</taxon>
    </lineage>
</organism>
<dbReference type="Proteomes" id="UP000824120">
    <property type="component" value="Chromosome 10"/>
</dbReference>